<comment type="caution">
    <text evidence="2">The sequence shown here is derived from an EMBL/GenBank/DDBJ whole genome shotgun (WGS) entry which is preliminary data.</text>
</comment>
<organism evidence="2 3">
    <name type="scientific">Danaus chrysippus</name>
    <name type="common">African queen</name>
    <dbReference type="NCBI Taxonomy" id="151541"/>
    <lineage>
        <taxon>Eukaryota</taxon>
        <taxon>Metazoa</taxon>
        <taxon>Ecdysozoa</taxon>
        <taxon>Arthropoda</taxon>
        <taxon>Hexapoda</taxon>
        <taxon>Insecta</taxon>
        <taxon>Pterygota</taxon>
        <taxon>Neoptera</taxon>
        <taxon>Endopterygota</taxon>
        <taxon>Lepidoptera</taxon>
        <taxon>Glossata</taxon>
        <taxon>Ditrysia</taxon>
        <taxon>Papilionoidea</taxon>
        <taxon>Nymphalidae</taxon>
        <taxon>Danainae</taxon>
        <taxon>Danaini</taxon>
        <taxon>Danaina</taxon>
        <taxon>Danaus</taxon>
        <taxon>Anosia</taxon>
    </lineage>
</organism>
<name>A0A8J2RCQ3_9NEOP</name>
<gene>
    <name evidence="2" type="ORF">DCHRY22_LOCUS12035</name>
</gene>
<reference evidence="2" key="1">
    <citation type="submission" date="2021-09" db="EMBL/GenBank/DDBJ databases">
        <authorList>
            <person name="Martin H S."/>
        </authorList>
    </citation>
    <scope>NUCLEOTIDE SEQUENCE</scope>
</reference>
<protein>
    <submittedName>
        <fullName evidence="2">(African queen) hypothetical protein</fullName>
    </submittedName>
</protein>
<proteinExistence type="predicted"/>
<keyword evidence="3" id="KW-1185">Reference proteome</keyword>
<dbReference type="Proteomes" id="UP000789524">
    <property type="component" value="Unassembled WGS sequence"/>
</dbReference>
<sequence>MNQRNAIKVTVVCATLALYELVHLTEPAAPIVSLSSLNHSLVINVAHSLEQRKCSVILTTFTDSKIQGSRYLFTEIGSHRTTSFEERCSRVTGAGSDGSCRRRGEGGSLTELVVVLYGGHDGAALRG</sequence>
<evidence type="ECO:0000256" key="1">
    <source>
        <dbReference type="SAM" id="SignalP"/>
    </source>
</evidence>
<dbReference type="AlphaFoldDB" id="A0A8J2RCQ3"/>
<evidence type="ECO:0000313" key="3">
    <source>
        <dbReference type="Proteomes" id="UP000789524"/>
    </source>
</evidence>
<dbReference type="EMBL" id="CAKASE010000074">
    <property type="protein sequence ID" value="CAG9576389.1"/>
    <property type="molecule type" value="Genomic_DNA"/>
</dbReference>
<feature type="chain" id="PRO_5035214453" evidence="1">
    <location>
        <begin position="25"/>
        <end position="127"/>
    </location>
</feature>
<keyword evidence="1" id="KW-0732">Signal</keyword>
<feature type="signal peptide" evidence="1">
    <location>
        <begin position="1"/>
        <end position="24"/>
    </location>
</feature>
<accession>A0A8J2RCQ3</accession>
<evidence type="ECO:0000313" key="2">
    <source>
        <dbReference type="EMBL" id="CAG9576389.1"/>
    </source>
</evidence>